<feature type="transmembrane region" description="Helical" evidence="9">
    <location>
        <begin position="176"/>
        <end position="197"/>
    </location>
</feature>
<evidence type="ECO:0000313" key="10">
    <source>
        <dbReference type="EMBL" id="REF29656.1"/>
    </source>
</evidence>
<evidence type="ECO:0000256" key="2">
    <source>
        <dbReference type="ARBA" id="ARBA00022475"/>
    </source>
</evidence>
<dbReference type="EMBL" id="QTUA01000001">
    <property type="protein sequence ID" value="REF29656.1"/>
    <property type="molecule type" value="Genomic_DNA"/>
</dbReference>
<organism evidence="10 11">
    <name type="scientific">Calidifontibacter indicus</name>
    <dbReference type="NCBI Taxonomy" id="419650"/>
    <lineage>
        <taxon>Bacteria</taxon>
        <taxon>Bacillati</taxon>
        <taxon>Actinomycetota</taxon>
        <taxon>Actinomycetes</taxon>
        <taxon>Micrococcales</taxon>
        <taxon>Dermacoccaceae</taxon>
        <taxon>Calidifontibacter</taxon>
    </lineage>
</organism>
<dbReference type="AlphaFoldDB" id="A0A3D9UK12"/>
<keyword evidence="5 9" id="KW-1133">Transmembrane helix</keyword>
<feature type="transmembrane region" description="Helical" evidence="9">
    <location>
        <begin position="297"/>
        <end position="325"/>
    </location>
</feature>
<evidence type="ECO:0000256" key="6">
    <source>
        <dbReference type="ARBA" id="ARBA00023136"/>
    </source>
</evidence>
<name>A0A3D9UK12_9MICO</name>
<feature type="transmembrane region" description="Helical" evidence="9">
    <location>
        <begin position="96"/>
        <end position="114"/>
    </location>
</feature>
<feature type="region of interest" description="Disordered" evidence="8">
    <location>
        <begin position="401"/>
        <end position="422"/>
    </location>
</feature>
<comment type="caution">
    <text evidence="10">The sequence shown here is derived from an EMBL/GenBank/DDBJ whole genome shotgun (WGS) entry which is preliminary data.</text>
</comment>
<feature type="compositionally biased region" description="Basic and acidic residues" evidence="8">
    <location>
        <begin position="412"/>
        <end position="422"/>
    </location>
</feature>
<keyword evidence="11" id="KW-1185">Reference proteome</keyword>
<keyword evidence="6 9" id="KW-0472">Membrane</keyword>
<reference evidence="10 11" key="1">
    <citation type="submission" date="2018-08" db="EMBL/GenBank/DDBJ databases">
        <title>Sequencing the genomes of 1000 actinobacteria strains.</title>
        <authorList>
            <person name="Klenk H.-P."/>
        </authorList>
    </citation>
    <scope>NUCLEOTIDE SEQUENCE [LARGE SCALE GENOMIC DNA]</scope>
    <source>
        <strain evidence="10 11">DSM 22967</strain>
    </source>
</reference>
<dbReference type="Pfam" id="PF09594">
    <property type="entry name" value="GT87"/>
    <property type="match status" value="1"/>
</dbReference>
<dbReference type="GO" id="GO:0016758">
    <property type="term" value="F:hexosyltransferase activity"/>
    <property type="evidence" value="ECO:0007669"/>
    <property type="project" value="InterPro"/>
</dbReference>
<gene>
    <name evidence="10" type="ORF">DFJ65_0619</name>
</gene>
<dbReference type="Proteomes" id="UP000256253">
    <property type="component" value="Unassembled WGS sequence"/>
</dbReference>
<evidence type="ECO:0000256" key="5">
    <source>
        <dbReference type="ARBA" id="ARBA00022989"/>
    </source>
</evidence>
<keyword evidence="3 10" id="KW-0808">Transferase</keyword>
<keyword evidence="4 9" id="KW-0812">Transmembrane</keyword>
<feature type="transmembrane region" description="Helical" evidence="9">
    <location>
        <begin position="337"/>
        <end position="356"/>
    </location>
</feature>
<evidence type="ECO:0000256" key="8">
    <source>
        <dbReference type="SAM" id="MobiDB-lite"/>
    </source>
</evidence>
<dbReference type="GO" id="GO:0005886">
    <property type="term" value="C:plasma membrane"/>
    <property type="evidence" value="ECO:0007669"/>
    <property type="project" value="UniProtKB-SubCell"/>
</dbReference>
<sequence length="422" mass="47241">MRVTDSTRRRLAWVGGIALMLLSLAPLVWLHLIDARPGRWQVDLEVYRNAGVSHLIGRPVYESLTPPPQLLPFTYPPFPSMMAVPLALLPFHVVGWIWYALQALTNIAIVWIVGARWWRKPEWWRPLTFGLAMAIGFQMLPVTDGFRFGQVDAFLVFLVLADLTRWRPLRKVPYGVLVGFAAAIKLTPAIFIVYFAVTRQWRAFWTSVGTAAGLTLFAAAIDFQTSIDFWFGALLDPERLGSNAGVSNQSIRGVIYRLRGDNTLGSLIWAVLVIAVLIVGMRIAARAHELNRPVTAVAAVGLVAVLISPVSWIHHHDWLLVVFAVLIRLAHGDRKRLAAVGALFLIYLLKWPWWAFWAMNSPGDKATQWPINLWQIPANSYVIAALAALLAIGAWQRSEPAASAPVEPEASDPLRESQRQYR</sequence>
<feature type="transmembrane region" description="Helical" evidence="9">
    <location>
        <begin position="203"/>
        <end position="221"/>
    </location>
</feature>
<dbReference type="InterPro" id="IPR018584">
    <property type="entry name" value="GT87"/>
</dbReference>
<feature type="transmembrane region" description="Helical" evidence="9">
    <location>
        <begin position="123"/>
        <end position="140"/>
    </location>
</feature>
<proteinExistence type="inferred from homology"/>
<evidence type="ECO:0000256" key="4">
    <source>
        <dbReference type="ARBA" id="ARBA00022692"/>
    </source>
</evidence>
<evidence type="ECO:0000256" key="9">
    <source>
        <dbReference type="SAM" id="Phobius"/>
    </source>
</evidence>
<comment type="subcellular location">
    <subcellularLocation>
        <location evidence="1">Cell membrane</location>
        <topology evidence="1">Multi-pass membrane protein</topology>
    </subcellularLocation>
</comment>
<accession>A0A3D9UK12</accession>
<evidence type="ECO:0000256" key="3">
    <source>
        <dbReference type="ARBA" id="ARBA00022679"/>
    </source>
</evidence>
<feature type="transmembrane region" description="Helical" evidence="9">
    <location>
        <begin position="376"/>
        <end position="395"/>
    </location>
</feature>
<feature type="transmembrane region" description="Helical" evidence="9">
    <location>
        <begin position="12"/>
        <end position="32"/>
    </location>
</feature>
<keyword evidence="2" id="KW-1003">Cell membrane</keyword>
<keyword evidence="10" id="KW-0328">Glycosyltransferase</keyword>
<evidence type="ECO:0000256" key="7">
    <source>
        <dbReference type="ARBA" id="ARBA00024033"/>
    </source>
</evidence>
<evidence type="ECO:0000256" key="1">
    <source>
        <dbReference type="ARBA" id="ARBA00004651"/>
    </source>
</evidence>
<feature type="transmembrane region" description="Helical" evidence="9">
    <location>
        <begin position="267"/>
        <end position="285"/>
    </location>
</feature>
<protein>
    <submittedName>
        <fullName evidence="10">Alpha-1,2-mannosyltransferase</fullName>
    </submittedName>
</protein>
<evidence type="ECO:0000313" key="11">
    <source>
        <dbReference type="Proteomes" id="UP000256253"/>
    </source>
</evidence>
<comment type="similarity">
    <text evidence="7">Belongs to the glycosyltransferase 87 family.</text>
</comment>